<dbReference type="Proteomes" id="UP000616779">
    <property type="component" value="Unassembled WGS sequence"/>
</dbReference>
<reference evidence="4 5" key="1">
    <citation type="submission" date="2019-10" db="EMBL/GenBank/DDBJ databases">
        <title>Description of Paenibacillus terrestris sp. nov.</title>
        <authorList>
            <person name="Carlier A."/>
            <person name="Qi S."/>
        </authorList>
    </citation>
    <scope>NUCLEOTIDE SEQUENCE [LARGE SCALE GENOMIC DNA]</scope>
    <source>
        <strain evidence="4 5">LMG 31458</strain>
    </source>
</reference>
<feature type="domain" description="SLH" evidence="3">
    <location>
        <begin position="385"/>
        <end position="448"/>
    </location>
</feature>
<feature type="chain" id="PRO_5047072426" description="SLH domain-containing protein" evidence="2">
    <location>
        <begin position="28"/>
        <end position="572"/>
    </location>
</feature>
<name>A0ABX1XWH8_9BACL</name>
<feature type="domain" description="SLH" evidence="3">
    <location>
        <begin position="449"/>
        <end position="508"/>
    </location>
</feature>
<proteinExistence type="predicted"/>
<comment type="caution">
    <text evidence="4">The sequence shown here is derived from an EMBL/GenBank/DDBJ whole genome shotgun (WGS) entry which is preliminary data.</text>
</comment>
<feature type="region of interest" description="Disordered" evidence="1">
    <location>
        <begin position="127"/>
        <end position="152"/>
    </location>
</feature>
<evidence type="ECO:0000313" key="4">
    <source>
        <dbReference type="EMBL" id="NOU72903.1"/>
    </source>
</evidence>
<evidence type="ECO:0000256" key="1">
    <source>
        <dbReference type="SAM" id="MobiDB-lite"/>
    </source>
</evidence>
<feature type="signal peptide" evidence="2">
    <location>
        <begin position="1"/>
        <end position="27"/>
    </location>
</feature>
<feature type="compositionally biased region" description="Pro residues" evidence="1">
    <location>
        <begin position="127"/>
        <end position="139"/>
    </location>
</feature>
<dbReference type="InterPro" id="IPR051465">
    <property type="entry name" value="Cell_Envelope_Struct_Comp"/>
</dbReference>
<dbReference type="InterPro" id="IPR001119">
    <property type="entry name" value="SLH_dom"/>
</dbReference>
<feature type="domain" description="SLH" evidence="3">
    <location>
        <begin position="512"/>
        <end position="572"/>
    </location>
</feature>
<dbReference type="PANTHER" id="PTHR43308">
    <property type="entry name" value="OUTER MEMBRANE PROTEIN ALPHA-RELATED"/>
    <property type="match status" value="1"/>
</dbReference>
<organism evidence="4 5">
    <name type="scientific">Paenibacillus phytorum</name>
    <dbReference type="NCBI Taxonomy" id="2654977"/>
    <lineage>
        <taxon>Bacteria</taxon>
        <taxon>Bacillati</taxon>
        <taxon>Bacillota</taxon>
        <taxon>Bacilli</taxon>
        <taxon>Bacillales</taxon>
        <taxon>Paenibacillaceae</taxon>
        <taxon>Paenibacillus</taxon>
    </lineage>
</organism>
<dbReference type="PANTHER" id="PTHR43308:SF5">
    <property type="entry name" value="S-LAYER PROTEIN _ PEPTIDOGLYCAN ENDO-BETA-N-ACETYLGLUCOSAMINIDASE"/>
    <property type="match status" value="1"/>
</dbReference>
<sequence>MNIVKPLKLILCSSIALSIALASTTLAPVSASANQIASQVVISPISSINLGGTVTISGTSTNSEVIVKVIRPTGSVLFFDIVKVTNGTFTDSFVLGSNESTGTYKVVVGQADTVDTKDLIVTAPIPPIVTPPVTPPPPAGGGGGGGPSNIVTPGNVEISPNAIISNKVTGPDGKVTTSVTIDNKLLGDAFNQLKEQGKTDGAPVIAIKISNLEADGKTKVSIPASILLEGMKSVSNVVIRIYSDKESYSLPLQVLDLETIAKSLGADSSGVILHINISSMGTDIEKQIQESAGKKGATSLGHSVDFGVTAEGNGKTVELNNFGTHYVDRVIVYSGSIDPQTSTGILYDPTSHDISFVPTVFEANSDGTTKANIKRNGNSIYSVVTSSKSFDDIKGHWAKSDIELLASKMVVSGTTDTIFAPDHNITRAEFAALLVRSLALTSNAEAASFNDVHATDWFAGSIGAAVKAKLISGYEDGSFKPNAPITREQMAVMVAKALSAAGKTIESQVELLNKFNDNFKISDWAISSVSQSVKAGIISGMTDTTFVPSANASRAQAVVMLKRLLQYTQFIN</sequence>
<dbReference type="Pfam" id="PF00395">
    <property type="entry name" value="SLH"/>
    <property type="match status" value="3"/>
</dbReference>
<gene>
    <name evidence="4" type="ORF">GC098_15980</name>
</gene>
<keyword evidence="2" id="KW-0732">Signal</keyword>
<dbReference type="PROSITE" id="PS51272">
    <property type="entry name" value="SLH"/>
    <property type="match status" value="3"/>
</dbReference>
<dbReference type="EMBL" id="WHOA01000104">
    <property type="protein sequence ID" value="NOU72903.1"/>
    <property type="molecule type" value="Genomic_DNA"/>
</dbReference>
<keyword evidence="5" id="KW-1185">Reference proteome</keyword>
<accession>A0ABX1XWH8</accession>
<evidence type="ECO:0000313" key="5">
    <source>
        <dbReference type="Proteomes" id="UP000616779"/>
    </source>
</evidence>
<evidence type="ECO:0000256" key="2">
    <source>
        <dbReference type="SAM" id="SignalP"/>
    </source>
</evidence>
<protein>
    <recommendedName>
        <fullName evidence="3">SLH domain-containing protein</fullName>
    </recommendedName>
</protein>
<evidence type="ECO:0000259" key="3">
    <source>
        <dbReference type="PROSITE" id="PS51272"/>
    </source>
</evidence>